<evidence type="ECO:0000313" key="5">
    <source>
        <dbReference type="Proteomes" id="UP001236663"/>
    </source>
</evidence>
<evidence type="ECO:0000313" key="4">
    <source>
        <dbReference type="EMBL" id="MDN3688885.1"/>
    </source>
</evidence>
<keyword evidence="5" id="KW-1185">Reference proteome</keyword>
<keyword evidence="4" id="KW-0808">Transferase</keyword>
<dbReference type="InterPro" id="IPR015421">
    <property type="entry name" value="PyrdxlP-dep_Trfase_major"/>
</dbReference>
<dbReference type="GO" id="GO:0008483">
    <property type="term" value="F:transaminase activity"/>
    <property type="evidence" value="ECO:0007669"/>
    <property type="project" value="UniProtKB-KW"/>
</dbReference>
<dbReference type="InterPro" id="IPR015424">
    <property type="entry name" value="PyrdxlP-dep_Trfase"/>
</dbReference>
<dbReference type="InterPro" id="IPR000653">
    <property type="entry name" value="DegT/StrS_aminotransferase"/>
</dbReference>
<dbReference type="PANTHER" id="PTHR30244">
    <property type="entry name" value="TRANSAMINASE"/>
    <property type="match status" value="1"/>
</dbReference>
<dbReference type="SUPFAM" id="SSF53383">
    <property type="entry name" value="PLP-dependent transferases"/>
    <property type="match status" value="1"/>
</dbReference>
<proteinExistence type="inferred from homology"/>
<dbReference type="Gene3D" id="3.40.640.10">
    <property type="entry name" value="Type I PLP-dependent aspartate aminotransferase-like (Major domain)"/>
    <property type="match status" value="1"/>
</dbReference>
<accession>A0ABT8C7X8</accession>
<dbReference type="Proteomes" id="UP001236663">
    <property type="component" value="Unassembled WGS sequence"/>
</dbReference>
<dbReference type="CDD" id="cd00616">
    <property type="entry name" value="AHBA_syn"/>
    <property type="match status" value="1"/>
</dbReference>
<evidence type="ECO:0000256" key="3">
    <source>
        <dbReference type="RuleBase" id="RU004508"/>
    </source>
</evidence>
<protein>
    <submittedName>
        <fullName evidence="4">DegT/DnrJ/EryC1/StrS family aminotransferase</fullName>
        <ecNumber evidence="4">2.6.1.-</ecNumber>
    </submittedName>
</protein>
<comment type="caution">
    <text evidence="4">The sequence shown here is derived from an EMBL/GenBank/DDBJ whole genome shotgun (WGS) entry which is preliminary data.</text>
</comment>
<dbReference type="InterPro" id="IPR015422">
    <property type="entry name" value="PyrdxlP-dep_Trfase_small"/>
</dbReference>
<evidence type="ECO:0000256" key="2">
    <source>
        <dbReference type="ARBA" id="ARBA00037999"/>
    </source>
</evidence>
<dbReference type="EMBL" id="JAUFQS010000013">
    <property type="protein sequence ID" value="MDN3688885.1"/>
    <property type="molecule type" value="Genomic_DNA"/>
</dbReference>
<keyword evidence="4" id="KW-0032">Aminotransferase</keyword>
<organism evidence="4 5">
    <name type="scientific">Cyclobacterium jeungdonense</name>
    <dbReference type="NCBI Taxonomy" id="708087"/>
    <lineage>
        <taxon>Bacteria</taxon>
        <taxon>Pseudomonadati</taxon>
        <taxon>Bacteroidota</taxon>
        <taxon>Cytophagia</taxon>
        <taxon>Cytophagales</taxon>
        <taxon>Cyclobacteriaceae</taxon>
        <taxon>Cyclobacterium</taxon>
    </lineage>
</organism>
<reference evidence="5" key="1">
    <citation type="journal article" date="2019" name="Int. J. Syst. Evol. Microbiol.">
        <title>The Global Catalogue of Microorganisms (GCM) 10K type strain sequencing project: providing services to taxonomists for standard genome sequencing and annotation.</title>
        <authorList>
            <consortium name="The Broad Institute Genomics Platform"/>
            <consortium name="The Broad Institute Genome Sequencing Center for Infectious Disease"/>
            <person name="Wu L."/>
            <person name="Ma J."/>
        </authorList>
    </citation>
    <scope>NUCLEOTIDE SEQUENCE [LARGE SCALE GENOMIC DNA]</scope>
    <source>
        <strain evidence="5">CECT 7706</strain>
    </source>
</reference>
<comment type="similarity">
    <text evidence="2 3">Belongs to the DegT/DnrJ/EryC1 family.</text>
</comment>
<dbReference type="EC" id="2.6.1.-" evidence="4"/>
<name>A0ABT8C7X8_9BACT</name>
<gene>
    <name evidence="4" type="ORF">QWZ15_13680</name>
</gene>
<dbReference type="Gene3D" id="3.90.1150.10">
    <property type="entry name" value="Aspartate Aminotransferase, domain 1"/>
    <property type="match status" value="1"/>
</dbReference>
<dbReference type="RefSeq" id="WP_163385588.1">
    <property type="nucleotide sequence ID" value="NZ_JAUFQS010000013.1"/>
</dbReference>
<sequence length="371" mass="42085">MNTKIVQKRIPCLDLKDQHQKIKKEMFEAFEKVYENTAFSGGPFVEEFEKNFAHFCKTKYAIGVNNGTSALHLAMLALGIGKGDEVIVPANTFIATAWGVSYTGAMPVFVDCTPNTWQIDPLKIEEKITSNTRAIVGVHLYGQPFDVEAVQSICKKYGLFLIEDAAQAQGAQYKQQTVGGFGEMACFSFYPGKNIGACGEAGGITTNNENYQKHLNSLRSHGSVSRYYHDELGFNMRMGGLEAASLSVKLKYLSIWNSRRREIALRYQKEIRNEQITLQFQPDWMDSVYHLFVITSKNRERLIKYLNENNIYPGLHYPIPCHLQKAYEHLGYKEGDCPQAEYLAMHCLSLPMFAELSDVEVDYVIDVLNEY</sequence>
<keyword evidence="1 3" id="KW-0663">Pyridoxal phosphate</keyword>
<dbReference type="PIRSF" id="PIRSF000390">
    <property type="entry name" value="PLP_StrS"/>
    <property type="match status" value="1"/>
</dbReference>
<evidence type="ECO:0000256" key="1">
    <source>
        <dbReference type="ARBA" id="ARBA00022898"/>
    </source>
</evidence>
<dbReference type="PANTHER" id="PTHR30244:SF36">
    <property type="entry name" value="3-OXO-GLUCOSE-6-PHOSPHATE:GLUTAMATE AMINOTRANSFERASE"/>
    <property type="match status" value="1"/>
</dbReference>
<dbReference type="Pfam" id="PF01041">
    <property type="entry name" value="DegT_DnrJ_EryC1"/>
    <property type="match status" value="1"/>
</dbReference>